<evidence type="ECO:0000313" key="2">
    <source>
        <dbReference type="Proteomes" id="UP001156701"/>
    </source>
</evidence>
<evidence type="ECO:0000313" key="1">
    <source>
        <dbReference type="EMBL" id="MDG4698863.1"/>
    </source>
</evidence>
<organism evidence="1 2">
    <name type="scientific">Providencia huashanensis</name>
    <dbReference type="NCBI Taxonomy" id="3037798"/>
    <lineage>
        <taxon>Bacteria</taxon>
        <taxon>Pseudomonadati</taxon>
        <taxon>Pseudomonadota</taxon>
        <taxon>Gammaproteobacteria</taxon>
        <taxon>Enterobacterales</taxon>
        <taxon>Morganellaceae</taxon>
        <taxon>Providencia</taxon>
    </lineage>
</organism>
<protein>
    <submittedName>
        <fullName evidence="1">Uncharacterized protein</fullName>
    </submittedName>
</protein>
<sequence length="61" mass="6952">MGRFKLGDKVKVIKDLLGSKLEGYECKVINIDNDYELNIGVSFHDGSETFFSQNELELIQL</sequence>
<gene>
    <name evidence="1" type="ORF">P7V44_21805</name>
</gene>
<reference evidence="1" key="1">
    <citation type="submission" date="2023-03" db="EMBL/GenBank/DDBJ databases">
        <title>a new species belonging to Providencia genus.</title>
        <authorList>
            <person name="Yang W."/>
            <person name="Hu F."/>
            <person name="Shen S."/>
            <person name="Ding L."/>
            <person name="Yin D."/>
        </authorList>
    </citation>
    <scope>NUCLEOTIDE SEQUENCE</scope>
    <source>
        <strain evidence="1">CRE-3FA-0001</strain>
    </source>
</reference>
<accession>A0AA42FLJ4</accession>
<name>A0AA42FLJ4_9GAMM</name>
<dbReference type="Proteomes" id="UP001156701">
    <property type="component" value="Unassembled WGS sequence"/>
</dbReference>
<dbReference type="RefSeq" id="WP_272664118.1">
    <property type="nucleotide sequence ID" value="NZ_JARRYG010000038.1"/>
</dbReference>
<dbReference type="AlphaFoldDB" id="A0AA42FLJ4"/>
<comment type="caution">
    <text evidence="1">The sequence shown here is derived from an EMBL/GenBank/DDBJ whole genome shotgun (WGS) entry which is preliminary data.</text>
</comment>
<proteinExistence type="predicted"/>
<dbReference type="EMBL" id="JARRYG010000038">
    <property type="protein sequence ID" value="MDG4698863.1"/>
    <property type="molecule type" value="Genomic_DNA"/>
</dbReference>